<dbReference type="EMBL" id="WMLB01000016">
    <property type="protein sequence ID" value="MTH67777.1"/>
    <property type="molecule type" value="Genomic_DNA"/>
</dbReference>
<dbReference type="InterPro" id="IPR029063">
    <property type="entry name" value="SAM-dependent_MTases_sf"/>
</dbReference>
<dbReference type="Pfam" id="PF08241">
    <property type="entry name" value="Methyltransf_11"/>
    <property type="match status" value="1"/>
</dbReference>
<sequence>MAGADVWQSGEPYERYVGRWSRLVAAKFVDVLDAERDIRWLDVGCGTGALTSAVVERWAPASIIGVDPSEGFLSLARARPEFAGHDEASFVVGDAGHLPVPDDSVDAVVSGLVLNFVPDPAAAVAEFARVAAPGALMAAYVWDYAEGMQMLRTFWDVAADVDADAAEFDEARRFPLCRPEPLRHLWSDAPGMDVDSVRVKSIEIGMVFADFDDLWEPFLGGQGPAPTYLQSTTDASRDAVRDGMREATAWGCRPDGSIMLRARAWVVVGRLG</sequence>
<proteinExistence type="predicted"/>
<dbReference type="RefSeq" id="WP_155050871.1">
    <property type="nucleotide sequence ID" value="NZ_BAAAIB010000010.1"/>
</dbReference>
<feature type="domain" description="Methyltransferase type 11" evidence="1">
    <location>
        <begin position="41"/>
        <end position="137"/>
    </location>
</feature>
<evidence type="ECO:0000313" key="2">
    <source>
        <dbReference type="EMBL" id="MTH67777.1"/>
    </source>
</evidence>
<evidence type="ECO:0000259" key="1">
    <source>
        <dbReference type="Pfam" id="PF08241"/>
    </source>
</evidence>
<dbReference type="GO" id="GO:0032259">
    <property type="term" value="P:methylation"/>
    <property type="evidence" value="ECO:0007669"/>
    <property type="project" value="UniProtKB-KW"/>
</dbReference>
<dbReference type="Proteomes" id="UP000433071">
    <property type="component" value="Unassembled WGS sequence"/>
</dbReference>
<keyword evidence="2" id="KW-0808">Transferase</keyword>
<reference evidence="2 3" key="1">
    <citation type="submission" date="2019-11" db="EMBL/GenBank/DDBJ databases">
        <title>Agromyces kandeliae sp. nov., isolated from mangrove soil.</title>
        <authorList>
            <person name="Wang R."/>
        </authorList>
    </citation>
    <scope>NUCLEOTIDE SEQUENCE [LARGE SCALE GENOMIC DNA]</scope>
    <source>
        <strain evidence="2 3">JCM 11433</strain>
    </source>
</reference>
<protein>
    <submittedName>
        <fullName evidence="2">Methyltransferase domain-containing protein</fullName>
    </submittedName>
</protein>
<keyword evidence="3" id="KW-1185">Reference proteome</keyword>
<dbReference type="Gene3D" id="3.40.50.150">
    <property type="entry name" value="Vaccinia Virus protein VP39"/>
    <property type="match status" value="1"/>
</dbReference>
<organism evidence="2 3">
    <name type="scientific">Agromyces bracchium</name>
    <dbReference type="NCBI Taxonomy" id="88376"/>
    <lineage>
        <taxon>Bacteria</taxon>
        <taxon>Bacillati</taxon>
        <taxon>Actinomycetota</taxon>
        <taxon>Actinomycetes</taxon>
        <taxon>Micrococcales</taxon>
        <taxon>Microbacteriaceae</taxon>
        <taxon>Agromyces</taxon>
    </lineage>
</organism>
<dbReference type="SUPFAM" id="SSF53335">
    <property type="entry name" value="S-adenosyl-L-methionine-dependent methyltransferases"/>
    <property type="match status" value="1"/>
</dbReference>
<evidence type="ECO:0000313" key="3">
    <source>
        <dbReference type="Proteomes" id="UP000433071"/>
    </source>
</evidence>
<comment type="caution">
    <text evidence="2">The sequence shown here is derived from an EMBL/GenBank/DDBJ whole genome shotgun (WGS) entry which is preliminary data.</text>
</comment>
<name>A0A6I3M6M1_9MICO</name>
<keyword evidence="2" id="KW-0489">Methyltransferase</keyword>
<gene>
    <name evidence="2" type="ORF">GJ743_05255</name>
</gene>
<dbReference type="GO" id="GO:0008757">
    <property type="term" value="F:S-adenosylmethionine-dependent methyltransferase activity"/>
    <property type="evidence" value="ECO:0007669"/>
    <property type="project" value="InterPro"/>
</dbReference>
<dbReference type="PANTHER" id="PTHR43591:SF24">
    <property type="entry name" value="2-METHOXY-6-POLYPRENYL-1,4-BENZOQUINOL METHYLASE, MITOCHONDRIAL"/>
    <property type="match status" value="1"/>
</dbReference>
<dbReference type="InterPro" id="IPR013216">
    <property type="entry name" value="Methyltransf_11"/>
</dbReference>
<dbReference type="OrthoDB" id="9795634at2"/>
<dbReference type="AlphaFoldDB" id="A0A6I3M6M1"/>
<dbReference type="PANTHER" id="PTHR43591">
    <property type="entry name" value="METHYLTRANSFERASE"/>
    <property type="match status" value="1"/>
</dbReference>
<accession>A0A6I3M6M1</accession>
<dbReference type="CDD" id="cd02440">
    <property type="entry name" value="AdoMet_MTases"/>
    <property type="match status" value="1"/>
</dbReference>